<reference evidence="2 3" key="1">
    <citation type="submission" date="2021-11" db="EMBL/GenBank/DDBJ databases">
        <title>Black yeast isolated from Biological Soil Crust.</title>
        <authorList>
            <person name="Kurbessoian T."/>
        </authorList>
    </citation>
    <scope>NUCLEOTIDE SEQUENCE [LARGE SCALE GENOMIC DNA]</scope>
    <source>
        <strain evidence="2 3">CCFEE 5522</strain>
    </source>
</reference>
<dbReference type="Gene3D" id="3.30.710.10">
    <property type="entry name" value="Potassium Channel Kv1.1, Chain A"/>
    <property type="match status" value="1"/>
</dbReference>
<dbReference type="InterPro" id="IPR000210">
    <property type="entry name" value="BTB/POZ_dom"/>
</dbReference>
<evidence type="ECO:0000313" key="2">
    <source>
        <dbReference type="EMBL" id="KAK4539595.1"/>
    </source>
</evidence>
<dbReference type="CDD" id="cd18186">
    <property type="entry name" value="BTB_POZ_ZBTB_KLHL-like"/>
    <property type="match status" value="1"/>
</dbReference>
<keyword evidence="3" id="KW-1185">Reference proteome</keyword>
<gene>
    <name evidence="2" type="ORF">LTR36_010531</name>
</gene>
<dbReference type="PANTHER" id="PTHR47843">
    <property type="entry name" value="BTB DOMAIN-CONTAINING PROTEIN-RELATED"/>
    <property type="match status" value="1"/>
</dbReference>
<dbReference type="Proteomes" id="UP001324427">
    <property type="component" value="Unassembled WGS sequence"/>
</dbReference>
<dbReference type="SMART" id="SM00225">
    <property type="entry name" value="BTB"/>
    <property type="match status" value="1"/>
</dbReference>
<dbReference type="EMBL" id="JAVFHQ010000089">
    <property type="protein sequence ID" value="KAK4539595.1"/>
    <property type="molecule type" value="Genomic_DNA"/>
</dbReference>
<sequence>MVQHLEMLARSSARLAAKSLNLVTTNIFLTQARSRRQYLPSPYTSLTYQSTLMGHGVSTVIVGLEKQPFSVHKGYLGRCSEYFGRALNGRFIEATSGELYLNNESFRTFSQFLVWMYRGHVRIPPKRSYRRARASGHSRQASTEADIGLGLPDDLEDEAVDLQDGDDDNEQEWTQRNLIELYIFADRREVPGLRDAVMTKLVTDSEHMDGYGCGWALTTTYFDHVRLAFDNLPANATLLRYLTAEAAWFWREQELTNKAMHTLPAPFLAGVLNASPAVAIKRAEGWRGYAPWREDLCLFHEHNAYKNTLHHACDIRRSALQRTLEAKIVRPKVVPQFLNTQ</sequence>
<comment type="caution">
    <text evidence="2">The sequence shown here is derived from an EMBL/GenBank/DDBJ whole genome shotgun (WGS) entry which is preliminary data.</text>
</comment>
<evidence type="ECO:0000259" key="1">
    <source>
        <dbReference type="PROSITE" id="PS50097"/>
    </source>
</evidence>
<dbReference type="SUPFAM" id="SSF54695">
    <property type="entry name" value="POZ domain"/>
    <property type="match status" value="1"/>
</dbReference>
<dbReference type="Pfam" id="PF00651">
    <property type="entry name" value="BTB"/>
    <property type="match status" value="1"/>
</dbReference>
<dbReference type="AlphaFoldDB" id="A0AAV9J4P9"/>
<name>A0AAV9J4P9_9PEZI</name>
<dbReference type="PROSITE" id="PS50097">
    <property type="entry name" value="BTB"/>
    <property type="match status" value="1"/>
</dbReference>
<dbReference type="PANTHER" id="PTHR47843:SF2">
    <property type="entry name" value="BTB DOMAIN-CONTAINING PROTEIN"/>
    <property type="match status" value="1"/>
</dbReference>
<proteinExistence type="predicted"/>
<evidence type="ECO:0000313" key="3">
    <source>
        <dbReference type="Proteomes" id="UP001324427"/>
    </source>
</evidence>
<accession>A0AAV9J4P9</accession>
<organism evidence="2 3">
    <name type="scientific">Oleoguttula mirabilis</name>
    <dbReference type="NCBI Taxonomy" id="1507867"/>
    <lineage>
        <taxon>Eukaryota</taxon>
        <taxon>Fungi</taxon>
        <taxon>Dikarya</taxon>
        <taxon>Ascomycota</taxon>
        <taxon>Pezizomycotina</taxon>
        <taxon>Dothideomycetes</taxon>
        <taxon>Dothideomycetidae</taxon>
        <taxon>Mycosphaerellales</taxon>
        <taxon>Teratosphaeriaceae</taxon>
        <taxon>Oleoguttula</taxon>
    </lineage>
</organism>
<dbReference type="InterPro" id="IPR011333">
    <property type="entry name" value="SKP1/BTB/POZ_sf"/>
</dbReference>
<protein>
    <recommendedName>
        <fullName evidence="1">BTB domain-containing protein</fullName>
    </recommendedName>
</protein>
<feature type="domain" description="BTB" evidence="1">
    <location>
        <begin position="58"/>
        <end position="125"/>
    </location>
</feature>